<reference evidence="2 3" key="1">
    <citation type="submission" date="2016-04" db="EMBL/GenBank/DDBJ databases">
        <title>A degradative enzymes factory behind the ericoid mycorrhizal symbiosis.</title>
        <authorList>
            <consortium name="DOE Joint Genome Institute"/>
            <person name="Martino E."/>
            <person name="Morin E."/>
            <person name="Grelet G."/>
            <person name="Kuo A."/>
            <person name="Kohler A."/>
            <person name="Daghino S."/>
            <person name="Barry K."/>
            <person name="Choi C."/>
            <person name="Cichocki N."/>
            <person name="Clum A."/>
            <person name="Copeland A."/>
            <person name="Hainaut M."/>
            <person name="Haridas S."/>
            <person name="Labutti K."/>
            <person name="Lindquist E."/>
            <person name="Lipzen A."/>
            <person name="Khouja H.-R."/>
            <person name="Murat C."/>
            <person name="Ohm R."/>
            <person name="Olson A."/>
            <person name="Spatafora J."/>
            <person name="Veneault-Fourrey C."/>
            <person name="Henrissat B."/>
            <person name="Grigoriev I."/>
            <person name="Martin F."/>
            <person name="Perotto S."/>
        </authorList>
    </citation>
    <scope>NUCLEOTIDE SEQUENCE [LARGE SCALE GENOMIC DNA]</scope>
    <source>
        <strain evidence="2 3">E</strain>
    </source>
</reference>
<dbReference type="EMBL" id="KZ613740">
    <property type="protein sequence ID" value="PMD67471.1"/>
    <property type="molecule type" value="Genomic_DNA"/>
</dbReference>
<proteinExistence type="predicted"/>
<dbReference type="Proteomes" id="UP000235371">
    <property type="component" value="Unassembled WGS sequence"/>
</dbReference>
<organism evidence="2 3">
    <name type="scientific">Hyaloscypha bicolor E</name>
    <dbReference type="NCBI Taxonomy" id="1095630"/>
    <lineage>
        <taxon>Eukaryota</taxon>
        <taxon>Fungi</taxon>
        <taxon>Dikarya</taxon>
        <taxon>Ascomycota</taxon>
        <taxon>Pezizomycotina</taxon>
        <taxon>Leotiomycetes</taxon>
        <taxon>Helotiales</taxon>
        <taxon>Hyaloscyphaceae</taxon>
        <taxon>Hyaloscypha</taxon>
        <taxon>Hyaloscypha bicolor</taxon>
    </lineage>
</organism>
<feature type="signal peptide" evidence="1">
    <location>
        <begin position="1"/>
        <end position="26"/>
    </location>
</feature>
<keyword evidence="3" id="KW-1185">Reference proteome</keyword>
<evidence type="ECO:0000313" key="2">
    <source>
        <dbReference type="EMBL" id="PMD67471.1"/>
    </source>
</evidence>
<evidence type="ECO:0000313" key="3">
    <source>
        <dbReference type="Proteomes" id="UP000235371"/>
    </source>
</evidence>
<gene>
    <name evidence="2" type="ORF">K444DRAFT_658509</name>
</gene>
<keyword evidence="1" id="KW-0732">Signal</keyword>
<dbReference type="GeneID" id="36594343"/>
<evidence type="ECO:0008006" key="4">
    <source>
        <dbReference type="Google" id="ProtNLM"/>
    </source>
</evidence>
<accession>A0A2J6TWW7</accession>
<name>A0A2J6TWW7_9HELO</name>
<feature type="chain" id="PRO_5014433304" description="IPT/TIG domain-containing protein" evidence="1">
    <location>
        <begin position="27"/>
        <end position="261"/>
    </location>
</feature>
<dbReference type="AlphaFoldDB" id="A0A2J6TWW7"/>
<sequence length="261" mass="27158">MAISLLSKMITTVILAISCLLGVVSASAARFPPLKVMERQILVDPTLLVSPQLRVIAGQNVTLYGLGYPTVTGLAGVDLDGKLISLVETTDANPIKAVVTIPANITPGMHTLTLLCGGSSATLQMPVCVPSVPESCNEIIGLTTANDDLPEDIVIGFSPYVMVEDAAFKVIGEGFWHRAVSLYMGPLGVSGASDLSLLGSTTADSTGHFLSPQFNVPPGSGEKALAYNVTAEQIGFCIRSGIHCIPNVVSITIDLAITNPP</sequence>
<dbReference type="RefSeq" id="XP_024744375.1">
    <property type="nucleotide sequence ID" value="XM_024886266.1"/>
</dbReference>
<dbReference type="InParanoid" id="A0A2J6TWW7"/>
<protein>
    <recommendedName>
        <fullName evidence="4">IPT/TIG domain-containing protein</fullName>
    </recommendedName>
</protein>
<evidence type="ECO:0000256" key="1">
    <source>
        <dbReference type="SAM" id="SignalP"/>
    </source>
</evidence>